<gene>
    <name evidence="2" type="ORF">KIH27_05785</name>
</gene>
<comment type="caution">
    <text evidence="2">The sequence shown here is derived from an EMBL/GenBank/DDBJ whole genome shotgun (WGS) entry which is preliminary data.</text>
</comment>
<feature type="signal peptide" evidence="1">
    <location>
        <begin position="1"/>
        <end position="23"/>
    </location>
</feature>
<evidence type="ECO:0000313" key="2">
    <source>
        <dbReference type="EMBL" id="MBS9533099.1"/>
    </source>
</evidence>
<proteinExistence type="predicted"/>
<sequence length="200" mass="20870">MRFFPFIVLSGVAVGSGAGIALAAVAGADTGTSPIDTWLYADSGNGVNTLPGVLEGYAPGSTQENPFTFDTPAEGIGHPSVPWYTADINTFGPTTATTVEKILDPSFGYPTVGTVGDQTVVNIPVNLTAQPPDIFNLYTDNHITDPSLGTGDYTSMFDNSFTNFYVSDAAGIEDQVTFFGGQSITVFDFPAADTPGADLF</sequence>
<accession>A0ABS5RG07</accession>
<evidence type="ECO:0000313" key="3">
    <source>
        <dbReference type="Proteomes" id="UP001519535"/>
    </source>
</evidence>
<dbReference type="Proteomes" id="UP001519535">
    <property type="component" value="Unassembled WGS sequence"/>
</dbReference>
<organism evidence="2 3">
    <name type="scientific">Mycolicibacter acidiphilus</name>
    <dbReference type="NCBI Taxonomy" id="2835306"/>
    <lineage>
        <taxon>Bacteria</taxon>
        <taxon>Bacillati</taxon>
        <taxon>Actinomycetota</taxon>
        <taxon>Actinomycetes</taxon>
        <taxon>Mycobacteriales</taxon>
        <taxon>Mycobacteriaceae</taxon>
        <taxon>Mycolicibacter</taxon>
    </lineage>
</organism>
<keyword evidence="3" id="KW-1185">Reference proteome</keyword>
<dbReference type="RefSeq" id="WP_214091990.1">
    <property type="nucleotide sequence ID" value="NZ_JAHCLR010000007.1"/>
</dbReference>
<feature type="chain" id="PRO_5045089254" evidence="1">
    <location>
        <begin position="24"/>
        <end position="200"/>
    </location>
</feature>
<evidence type="ECO:0000256" key="1">
    <source>
        <dbReference type="SAM" id="SignalP"/>
    </source>
</evidence>
<reference evidence="2 3" key="1">
    <citation type="submission" date="2021-05" db="EMBL/GenBank/DDBJ databases">
        <title>Mycobacterium acidophilum sp. nov., an extremely acid-tolerant member of the genus Mycobacterium.</title>
        <authorList>
            <person name="Xia J."/>
        </authorList>
    </citation>
    <scope>NUCLEOTIDE SEQUENCE [LARGE SCALE GENOMIC DNA]</scope>
    <source>
        <strain evidence="2 3">M1</strain>
    </source>
</reference>
<keyword evidence="1" id="KW-0732">Signal</keyword>
<dbReference type="EMBL" id="JAHCLR010000007">
    <property type="protein sequence ID" value="MBS9533099.1"/>
    <property type="molecule type" value="Genomic_DNA"/>
</dbReference>
<name>A0ABS5RG07_9MYCO</name>
<protein>
    <submittedName>
        <fullName evidence="2">Uncharacterized protein</fullName>
    </submittedName>
</protein>